<evidence type="ECO:0000259" key="2">
    <source>
        <dbReference type="Pfam" id="PF00582"/>
    </source>
</evidence>
<name>A0A6L6HJ59_9RHOB</name>
<evidence type="ECO:0000313" key="4">
    <source>
        <dbReference type="Proteomes" id="UP000481417"/>
    </source>
</evidence>
<dbReference type="InterPro" id="IPR006016">
    <property type="entry name" value="UspA"/>
</dbReference>
<dbReference type="Pfam" id="PF00582">
    <property type="entry name" value="Usp"/>
    <property type="match status" value="1"/>
</dbReference>
<reference evidence="3 4" key="1">
    <citation type="submission" date="2019-11" db="EMBL/GenBank/DDBJ databases">
        <authorList>
            <person name="Lang L."/>
        </authorList>
    </citation>
    <scope>NUCLEOTIDE SEQUENCE [LARGE SCALE GENOMIC DNA]</scope>
    <source>
        <strain evidence="3 4">YIM 132242</strain>
    </source>
</reference>
<sequence length="145" mass="15328">MFKHILIPTDGSELATQAVDKGIDLAAGTGAAVTVMTVTEPFRILSTGSMQVESTRASYDADATAHAERILQAARAKAEAAGVSVQTHHKWHDSPYEAIIDTALAEGCDLIAMASHGRRGMAAVVMGSQATKILTHSKIPVLVYR</sequence>
<gene>
    <name evidence="3" type="ORF">GIY56_02875</name>
</gene>
<keyword evidence="4" id="KW-1185">Reference proteome</keyword>
<comment type="similarity">
    <text evidence="1">Belongs to the universal stress protein A family.</text>
</comment>
<dbReference type="EMBL" id="WMBT01000001">
    <property type="protein sequence ID" value="MTD99226.1"/>
    <property type="molecule type" value="Genomic_DNA"/>
</dbReference>
<dbReference type="SUPFAM" id="SSF52402">
    <property type="entry name" value="Adenine nucleotide alpha hydrolases-like"/>
    <property type="match status" value="1"/>
</dbReference>
<dbReference type="CDD" id="cd00293">
    <property type="entry name" value="USP-like"/>
    <property type="match status" value="1"/>
</dbReference>
<protein>
    <submittedName>
        <fullName evidence="3">Universal stress protein</fullName>
    </submittedName>
</protein>
<comment type="caution">
    <text evidence="3">The sequence shown here is derived from an EMBL/GenBank/DDBJ whole genome shotgun (WGS) entry which is preliminary data.</text>
</comment>
<proteinExistence type="inferred from homology"/>
<feature type="domain" description="UspA" evidence="2">
    <location>
        <begin position="1"/>
        <end position="145"/>
    </location>
</feature>
<dbReference type="Proteomes" id="UP000481417">
    <property type="component" value="Unassembled WGS sequence"/>
</dbReference>
<dbReference type="PANTHER" id="PTHR46268">
    <property type="entry name" value="STRESS RESPONSE PROTEIN NHAX"/>
    <property type="match status" value="1"/>
</dbReference>
<evidence type="ECO:0000256" key="1">
    <source>
        <dbReference type="ARBA" id="ARBA00008791"/>
    </source>
</evidence>
<accession>A0A6L6HJ59</accession>
<dbReference type="PANTHER" id="PTHR46268:SF15">
    <property type="entry name" value="UNIVERSAL STRESS PROTEIN HP_0031"/>
    <property type="match status" value="1"/>
</dbReference>
<dbReference type="RefSeq" id="WP_154763293.1">
    <property type="nucleotide sequence ID" value="NZ_WMBT01000001.1"/>
</dbReference>
<dbReference type="Gene3D" id="3.40.50.620">
    <property type="entry name" value="HUPs"/>
    <property type="match status" value="1"/>
</dbReference>
<dbReference type="AlphaFoldDB" id="A0A6L6HJ59"/>
<dbReference type="PRINTS" id="PR01438">
    <property type="entry name" value="UNVRSLSTRESS"/>
</dbReference>
<dbReference type="InterPro" id="IPR014729">
    <property type="entry name" value="Rossmann-like_a/b/a_fold"/>
</dbReference>
<organism evidence="3 4">
    <name type="scientific">Paracoccus lichenicola</name>
    <dbReference type="NCBI Taxonomy" id="2665644"/>
    <lineage>
        <taxon>Bacteria</taxon>
        <taxon>Pseudomonadati</taxon>
        <taxon>Pseudomonadota</taxon>
        <taxon>Alphaproteobacteria</taxon>
        <taxon>Rhodobacterales</taxon>
        <taxon>Paracoccaceae</taxon>
        <taxon>Paracoccus</taxon>
    </lineage>
</organism>
<evidence type="ECO:0000313" key="3">
    <source>
        <dbReference type="EMBL" id="MTD99226.1"/>
    </source>
</evidence>
<dbReference type="InterPro" id="IPR006015">
    <property type="entry name" value="Universal_stress_UspA"/>
</dbReference>